<organism evidence="7 8">
    <name type="scientific">Pseudomonas paralactis</name>
    <dbReference type="NCBI Taxonomy" id="1615673"/>
    <lineage>
        <taxon>Bacteria</taxon>
        <taxon>Pseudomonadati</taxon>
        <taxon>Pseudomonadota</taxon>
        <taxon>Gammaproteobacteria</taxon>
        <taxon>Pseudomonadales</taxon>
        <taxon>Pseudomonadaceae</taxon>
        <taxon>Pseudomonas</taxon>
    </lineage>
</organism>
<reference evidence="7 8" key="1">
    <citation type="submission" date="2015-02" db="EMBL/GenBank/DDBJ databases">
        <title>Two Pseudomonas sp. nov., isolated from raw milk.</title>
        <authorList>
            <person name="Wenning M."/>
            <person name="von Neubeck M."/>
            <person name="Huptas C."/>
            <person name="Scherer S."/>
        </authorList>
    </citation>
    <scope>NUCLEOTIDE SEQUENCE [LARGE SCALE GENOMIC DNA]</scope>
    <source>
        <strain evidence="7 8">DSM 29164</strain>
    </source>
</reference>
<proteinExistence type="inferred from homology"/>
<evidence type="ECO:0000256" key="5">
    <source>
        <dbReference type="ARBA" id="ARBA00022840"/>
    </source>
</evidence>
<evidence type="ECO:0000256" key="3">
    <source>
        <dbReference type="ARBA" id="ARBA00022741"/>
    </source>
</evidence>
<dbReference type="AlphaFoldDB" id="A0A0R3AFC3"/>
<name>A0A0R3AFC3_9PSED</name>
<dbReference type="InterPro" id="IPR029056">
    <property type="entry name" value="Ribokinase-like"/>
</dbReference>
<protein>
    <submittedName>
        <fullName evidence="7">Fructokinase</fullName>
    </submittedName>
</protein>
<evidence type="ECO:0000256" key="2">
    <source>
        <dbReference type="ARBA" id="ARBA00022679"/>
    </source>
</evidence>
<dbReference type="GO" id="GO:0005524">
    <property type="term" value="F:ATP binding"/>
    <property type="evidence" value="ECO:0007669"/>
    <property type="project" value="UniProtKB-KW"/>
</dbReference>
<comment type="caution">
    <text evidence="7">The sequence shown here is derived from an EMBL/GenBank/DDBJ whole genome shotgun (WGS) entry which is preliminary data.</text>
</comment>
<evidence type="ECO:0000313" key="8">
    <source>
        <dbReference type="Proteomes" id="UP000050852"/>
    </source>
</evidence>
<dbReference type="Pfam" id="PF00294">
    <property type="entry name" value="PfkB"/>
    <property type="match status" value="1"/>
</dbReference>
<evidence type="ECO:0000313" key="7">
    <source>
        <dbReference type="EMBL" id="KRP71650.1"/>
    </source>
</evidence>
<dbReference type="PANTHER" id="PTHR43085:SF1">
    <property type="entry name" value="PSEUDOURIDINE KINASE-RELATED"/>
    <property type="match status" value="1"/>
</dbReference>
<dbReference type="InterPro" id="IPR011611">
    <property type="entry name" value="PfkB_dom"/>
</dbReference>
<dbReference type="PROSITE" id="PS00584">
    <property type="entry name" value="PFKB_KINASES_2"/>
    <property type="match status" value="1"/>
</dbReference>
<evidence type="ECO:0000259" key="6">
    <source>
        <dbReference type="Pfam" id="PF00294"/>
    </source>
</evidence>
<evidence type="ECO:0000256" key="4">
    <source>
        <dbReference type="ARBA" id="ARBA00022777"/>
    </source>
</evidence>
<dbReference type="EMBL" id="JYLN01000005">
    <property type="protein sequence ID" value="KRP71650.1"/>
    <property type="molecule type" value="Genomic_DNA"/>
</dbReference>
<dbReference type="Gene3D" id="3.40.1190.20">
    <property type="match status" value="1"/>
</dbReference>
<sequence length="325" mass="35381">MYLVCGEALFDFFSEEDASGQPSRVNYKAIAGGSPFNVAVGLRRLGVESGLFAGLSTDYLGRRLHQVLKAEGVSERFLVEFDAPTTLAMVAVGANGSPQYSFRGEGCADRQLELTHLPPLGDEVRGLHIGSFSLVVQPIGDTLLNLVKRESGKRLISLDPNVRLNPQPDIQLWRTRVAQLVQHADLIKVSDEDLHLLYPDQSPESVLQGWLQHRCQLVFLTRGGDGASVFSRQHGSWSAAAVEVQMADTVGAGDTFQAALIAWLTEHQLDSVTGLQQLTRAQMDDMLGFAIRAAALTCTKTGPDLPYRHQLADAHISRNGANPLL</sequence>
<dbReference type="CDD" id="cd01167">
    <property type="entry name" value="bac_FRK"/>
    <property type="match status" value="1"/>
</dbReference>
<dbReference type="PATRIC" id="fig|1615673.3.peg.4153"/>
<dbReference type="Proteomes" id="UP000050852">
    <property type="component" value="Unassembled WGS sequence"/>
</dbReference>
<dbReference type="SUPFAM" id="SSF53613">
    <property type="entry name" value="Ribokinase-like"/>
    <property type="match status" value="1"/>
</dbReference>
<dbReference type="GO" id="GO:0016301">
    <property type="term" value="F:kinase activity"/>
    <property type="evidence" value="ECO:0007669"/>
    <property type="project" value="UniProtKB-KW"/>
</dbReference>
<feature type="domain" description="Carbohydrate kinase PfkB" evidence="6">
    <location>
        <begin position="4"/>
        <end position="306"/>
    </location>
</feature>
<keyword evidence="5" id="KW-0067">ATP-binding</keyword>
<keyword evidence="2" id="KW-0808">Transferase</keyword>
<dbReference type="PANTHER" id="PTHR43085">
    <property type="entry name" value="HEXOKINASE FAMILY MEMBER"/>
    <property type="match status" value="1"/>
</dbReference>
<dbReference type="FunFam" id="3.40.1190.20:FF:000037">
    <property type="entry name" value="Fructokinase"/>
    <property type="match status" value="1"/>
</dbReference>
<gene>
    <name evidence="7" type="ORF">TX23_15375</name>
</gene>
<accession>A0A0R3AFC3</accession>
<dbReference type="InterPro" id="IPR050306">
    <property type="entry name" value="PfkB_Carbo_kinase"/>
</dbReference>
<dbReference type="OrthoDB" id="9779730at2"/>
<keyword evidence="4 7" id="KW-0418">Kinase</keyword>
<dbReference type="InterPro" id="IPR002173">
    <property type="entry name" value="Carboh/pur_kinase_PfkB_CS"/>
</dbReference>
<dbReference type="RefSeq" id="WP_057702912.1">
    <property type="nucleotide sequence ID" value="NZ_JYLN01000005.1"/>
</dbReference>
<keyword evidence="3" id="KW-0547">Nucleotide-binding</keyword>
<evidence type="ECO:0000256" key="1">
    <source>
        <dbReference type="ARBA" id="ARBA00010688"/>
    </source>
</evidence>
<comment type="similarity">
    <text evidence="1">Belongs to the carbohydrate kinase PfkB family.</text>
</comment>